<evidence type="ECO:0000313" key="2">
    <source>
        <dbReference type="Proteomes" id="UP001596514"/>
    </source>
</evidence>
<keyword evidence="2" id="KW-1185">Reference proteome</keyword>
<comment type="caution">
    <text evidence="1">The sequence shown here is derived from an EMBL/GenBank/DDBJ whole genome shotgun (WGS) entry which is preliminary data.</text>
</comment>
<proteinExistence type="predicted"/>
<dbReference type="EMBL" id="JBHTEE010000001">
    <property type="protein sequence ID" value="MFC7604218.1"/>
    <property type="molecule type" value="Genomic_DNA"/>
</dbReference>
<organism evidence="1 2">
    <name type="scientific">Streptosporangium amethystogenes subsp. fukuiense</name>
    <dbReference type="NCBI Taxonomy" id="698418"/>
    <lineage>
        <taxon>Bacteria</taxon>
        <taxon>Bacillati</taxon>
        <taxon>Actinomycetota</taxon>
        <taxon>Actinomycetes</taxon>
        <taxon>Streptosporangiales</taxon>
        <taxon>Streptosporangiaceae</taxon>
        <taxon>Streptosporangium</taxon>
    </lineage>
</organism>
<reference evidence="2" key="1">
    <citation type="journal article" date="2019" name="Int. J. Syst. Evol. Microbiol.">
        <title>The Global Catalogue of Microorganisms (GCM) 10K type strain sequencing project: providing services to taxonomists for standard genome sequencing and annotation.</title>
        <authorList>
            <consortium name="The Broad Institute Genomics Platform"/>
            <consortium name="The Broad Institute Genome Sequencing Center for Infectious Disease"/>
            <person name="Wu L."/>
            <person name="Ma J."/>
        </authorList>
    </citation>
    <scope>NUCLEOTIDE SEQUENCE [LARGE SCALE GENOMIC DNA]</scope>
    <source>
        <strain evidence="2">JCM 10083</strain>
    </source>
</reference>
<sequence length="109" mass="12214">MIPPYDTPEGDRLNVTKWHPGAIAALKHLRTELHAHRIYPTISYDRGQPRLVISAELSVWADRAGTVFCWGTCFLEEPADQAPTEDLPQVARRLAGRLGKHYAEPVDSP</sequence>
<evidence type="ECO:0000313" key="1">
    <source>
        <dbReference type="EMBL" id="MFC7604218.1"/>
    </source>
</evidence>
<accession>A0ABW2T6M7</accession>
<name>A0ABW2T6M7_9ACTN</name>
<dbReference type="RefSeq" id="WP_343961774.1">
    <property type="nucleotide sequence ID" value="NZ_BAAAGK010000005.1"/>
</dbReference>
<dbReference type="Proteomes" id="UP001596514">
    <property type="component" value="Unassembled WGS sequence"/>
</dbReference>
<gene>
    <name evidence="1" type="ORF">ACFQVD_29305</name>
</gene>
<protein>
    <submittedName>
        <fullName evidence="1">Uncharacterized protein</fullName>
    </submittedName>
</protein>